<dbReference type="Proteomes" id="UP000036923">
    <property type="component" value="Unassembled WGS sequence"/>
</dbReference>
<dbReference type="OrthoDB" id="1736677at2"/>
<dbReference type="STRING" id="398512.Bccel_0978"/>
<accession>A0A0L6JJ65</accession>
<evidence type="ECO:0000313" key="4">
    <source>
        <dbReference type="Proteomes" id="UP000036923"/>
    </source>
</evidence>
<name>A0A0L6JJ65_9FIRM</name>
<proteinExistence type="predicted"/>
<comment type="caution">
    <text evidence="3">The sequence shown here is derived from an EMBL/GenBank/DDBJ whole genome shotgun (WGS) entry which is preliminary data.</text>
</comment>
<evidence type="ECO:0000256" key="1">
    <source>
        <dbReference type="ARBA" id="ARBA00023125"/>
    </source>
</evidence>
<dbReference type="AlphaFoldDB" id="A0A0L6JJ65"/>
<evidence type="ECO:0000313" key="3">
    <source>
        <dbReference type="EMBL" id="KNY25718.1"/>
    </source>
</evidence>
<sequence length="494" mass="56724">MGMRTIVLKLHKPSKAKQQIINDALLGYNKAFEFLINKAGNCLPELEQRFKVKAGQYNILALSKWIDSNLSQELNKFDVQPFKDSLRLEFAYAMADCLRTGSVCQENVNKEAAFSYFRPIYFCRYDTKRGYCLLYDKEKDRYYVKLYLLNGPNARTAAEANIREGLVHVHKDNKMLERKRRKETHIIVPLSFGKWQERIIKEASKAPECFKTARLLVRDNEYYLAISIEAGESKSISTMAYMGVSRGLKSNLHYTVVNSHGEIIISGEIDTLEKNDDSSGIPLNKLHKAANIITDIAISHKAQIIVQNLSQRGDGLGWSDNDLDQYLPRFKRKDYNRMVSLLEYKLQWKGLPKPIKVSPIGIYYTCCSCGRNSKKNRFNKDLLICSSCGTTMDIDKLGSLNLARKLIDYNTSKIKINIKRVDSGVVFSNKILGLDCFTSYKEDQLLRLKNEIQKIIEDTKLIVKTQDKKAHSARISLIRKLESVENFMDLIEYI</sequence>
<feature type="domain" description="Cas12f1-like TNB" evidence="2">
    <location>
        <begin position="335"/>
        <end position="402"/>
    </location>
</feature>
<dbReference type="InterPro" id="IPR010095">
    <property type="entry name" value="Cas12f1-like_TNB"/>
</dbReference>
<keyword evidence="1" id="KW-0238">DNA-binding</keyword>
<gene>
    <name evidence="3" type="ORF">Bccel_0978</name>
</gene>
<dbReference type="eggNOG" id="COG0675">
    <property type="taxonomic scope" value="Bacteria"/>
</dbReference>
<dbReference type="Pfam" id="PF07282">
    <property type="entry name" value="Cas12f1-like_TNB"/>
    <property type="match status" value="1"/>
</dbReference>
<evidence type="ECO:0000259" key="2">
    <source>
        <dbReference type="Pfam" id="PF07282"/>
    </source>
</evidence>
<organism evidence="3 4">
    <name type="scientific">Pseudobacteroides cellulosolvens ATCC 35603 = DSM 2933</name>
    <dbReference type="NCBI Taxonomy" id="398512"/>
    <lineage>
        <taxon>Bacteria</taxon>
        <taxon>Bacillati</taxon>
        <taxon>Bacillota</taxon>
        <taxon>Clostridia</taxon>
        <taxon>Eubacteriales</taxon>
        <taxon>Oscillospiraceae</taxon>
        <taxon>Pseudobacteroides</taxon>
    </lineage>
</organism>
<dbReference type="RefSeq" id="WP_036940311.1">
    <property type="nucleotide sequence ID" value="NZ_JQKC01000013.1"/>
</dbReference>
<dbReference type="PATRIC" id="fig|398512.5.peg.1013"/>
<protein>
    <submittedName>
        <fullName evidence="3">Transposase IS605 OrfB</fullName>
    </submittedName>
</protein>
<reference evidence="4" key="1">
    <citation type="submission" date="2015-07" db="EMBL/GenBank/DDBJ databases">
        <title>Near-Complete Genome Sequence of the Cellulolytic Bacterium Bacteroides (Pseudobacteroides) cellulosolvens ATCC 35603.</title>
        <authorList>
            <person name="Dassa B."/>
            <person name="Utturkar S.M."/>
            <person name="Klingeman D.M."/>
            <person name="Hurt R.A."/>
            <person name="Keller M."/>
            <person name="Xu J."/>
            <person name="Reddy Y.H.K."/>
            <person name="Borovok I."/>
            <person name="Grinberg I.R."/>
            <person name="Lamed R."/>
            <person name="Zhivin O."/>
            <person name="Bayer E.A."/>
            <person name="Brown S.D."/>
        </authorList>
    </citation>
    <scope>NUCLEOTIDE SEQUENCE [LARGE SCALE GENOMIC DNA]</scope>
    <source>
        <strain evidence="4">DSM 2933</strain>
    </source>
</reference>
<dbReference type="GO" id="GO:0003677">
    <property type="term" value="F:DNA binding"/>
    <property type="evidence" value="ECO:0007669"/>
    <property type="project" value="UniProtKB-KW"/>
</dbReference>
<dbReference type="EMBL" id="LGTC01000001">
    <property type="protein sequence ID" value="KNY25718.1"/>
    <property type="molecule type" value="Genomic_DNA"/>
</dbReference>
<keyword evidence="4" id="KW-1185">Reference proteome</keyword>